<feature type="region of interest" description="Disordered" evidence="1">
    <location>
        <begin position="53"/>
        <end position="102"/>
    </location>
</feature>
<keyword evidence="3" id="KW-1185">Reference proteome</keyword>
<organism evidence="2 3">
    <name type="scientific">Euroglyphus maynei</name>
    <name type="common">Mayne's house dust mite</name>
    <dbReference type="NCBI Taxonomy" id="6958"/>
    <lineage>
        <taxon>Eukaryota</taxon>
        <taxon>Metazoa</taxon>
        <taxon>Ecdysozoa</taxon>
        <taxon>Arthropoda</taxon>
        <taxon>Chelicerata</taxon>
        <taxon>Arachnida</taxon>
        <taxon>Acari</taxon>
        <taxon>Acariformes</taxon>
        <taxon>Sarcoptiformes</taxon>
        <taxon>Astigmata</taxon>
        <taxon>Psoroptidia</taxon>
        <taxon>Analgoidea</taxon>
        <taxon>Pyroglyphidae</taxon>
        <taxon>Pyroglyphinae</taxon>
        <taxon>Euroglyphus</taxon>
    </lineage>
</organism>
<name>A0A1Y3B7M5_EURMA</name>
<feature type="compositionally biased region" description="Polar residues" evidence="1">
    <location>
        <begin position="68"/>
        <end position="97"/>
    </location>
</feature>
<sequence>ELEKWNIEKRLSQERQSARERLIDRDQQITKLNEQLAKLQSLMAKMERKLIARKEKQTPKIETEDRSVQTLDDQSHEQQSNRSVRFQVQREQQPLQHSSSKKKIIKPDIRTNMLITDELEKSNKNRKPMSTKKLLRPEIQSIADLDDKQIDQQFNSVKELSSFQMNVNDLDRIEISSETAVAVEDVDSSREIVIHPIDRDHRSTIINEIAIVDRMTPMMDNDITLMNQIKKIGQRIKKSSSTSSSMATTSSSPSSSSSMKSIILKEINSYHFDDKADNDVHMNENQLQTSNSCRDCESKLQAHRIEQQLIDLRLERLLDQNIGRLKSSLNIVEASIHSAKRKSNHHDHYDHTELDCDQIYE</sequence>
<feature type="region of interest" description="Disordered" evidence="1">
    <location>
        <begin position="234"/>
        <end position="259"/>
    </location>
</feature>
<accession>A0A1Y3B7M5</accession>
<feature type="compositionally biased region" description="Basic and acidic residues" evidence="1">
    <location>
        <begin position="53"/>
        <end position="67"/>
    </location>
</feature>
<reference evidence="2 3" key="1">
    <citation type="submission" date="2017-03" db="EMBL/GenBank/DDBJ databases">
        <title>Genome Survey of Euroglyphus maynei.</title>
        <authorList>
            <person name="Arlian L.G."/>
            <person name="Morgan M.S."/>
            <person name="Rider S.D."/>
        </authorList>
    </citation>
    <scope>NUCLEOTIDE SEQUENCE [LARGE SCALE GENOMIC DNA]</scope>
    <source>
        <strain evidence="2">Arlian Lab</strain>
        <tissue evidence="2">Whole body</tissue>
    </source>
</reference>
<evidence type="ECO:0000313" key="2">
    <source>
        <dbReference type="EMBL" id="OTF75938.1"/>
    </source>
</evidence>
<protein>
    <submittedName>
        <fullName evidence="2">Uncharacterized protein</fullName>
    </submittedName>
</protein>
<dbReference type="AlphaFoldDB" id="A0A1Y3B7M5"/>
<feature type="non-terminal residue" evidence="2">
    <location>
        <position position="1"/>
    </location>
</feature>
<evidence type="ECO:0000256" key="1">
    <source>
        <dbReference type="SAM" id="MobiDB-lite"/>
    </source>
</evidence>
<dbReference type="EMBL" id="MUJZ01039662">
    <property type="protein sequence ID" value="OTF75938.1"/>
    <property type="molecule type" value="Genomic_DNA"/>
</dbReference>
<feature type="compositionally biased region" description="Low complexity" evidence="1">
    <location>
        <begin position="239"/>
        <end position="259"/>
    </location>
</feature>
<evidence type="ECO:0000313" key="3">
    <source>
        <dbReference type="Proteomes" id="UP000194236"/>
    </source>
</evidence>
<dbReference type="Proteomes" id="UP000194236">
    <property type="component" value="Unassembled WGS sequence"/>
</dbReference>
<gene>
    <name evidence="2" type="ORF">BLA29_006834</name>
</gene>
<proteinExistence type="predicted"/>
<comment type="caution">
    <text evidence="2">The sequence shown here is derived from an EMBL/GenBank/DDBJ whole genome shotgun (WGS) entry which is preliminary data.</text>
</comment>